<keyword evidence="1" id="KW-0175">Coiled coil</keyword>
<keyword evidence="2" id="KW-1133">Transmembrane helix</keyword>
<dbReference type="STRING" id="418495.SAMN05216215_10436"/>
<keyword evidence="4" id="KW-1185">Reference proteome</keyword>
<feature type="coiled-coil region" evidence="1">
    <location>
        <begin position="81"/>
        <end position="115"/>
    </location>
</feature>
<evidence type="ECO:0000256" key="1">
    <source>
        <dbReference type="SAM" id="Coils"/>
    </source>
</evidence>
<sequence>MPRLTTVASALIYLFVVLAVAAVVYLLASLVFGRGEQLAPLPPGSTPTRLPPADIEGADVRALRFQQVLRGYKASEVDWALERLAGELDELHGRIAVLERQLDAAGEQLQAARAGRPDEPED</sequence>
<keyword evidence="2" id="KW-0812">Transmembrane</keyword>
<accession>A0A1H3PNH8</accession>
<dbReference type="AlphaFoldDB" id="A0A1H3PNH8"/>
<organism evidence="3 4">
    <name type="scientific">Saccharopolyspora shandongensis</name>
    <dbReference type="NCBI Taxonomy" id="418495"/>
    <lineage>
        <taxon>Bacteria</taxon>
        <taxon>Bacillati</taxon>
        <taxon>Actinomycetota</taxon>
        <taxon>Actinomycetes</taxon>
        <taxon>Pseudonocardiales</taxon>
        <taxon>Pseudonocardiaceae</taxon>
        <taxon>Saccharopolyspora</taxon>
    </lineage>
</organism>
<name>A0A1H3PNH8_9PSEU</name>
<dbReference type="NCBIfam" id="TIGR03544">
    <property type="entry name" value="DivI1A_domain"/>
    <property type="match status" value="1"/>
</dbReference>
<evidence type="ECO:0000313" key="4">
    <source>
        <dbReference type="Proteomes" id="UP000199529"/>
    </source>
</evidence>
<dbReference type="InterPro" id="IPR019933">
    <property type="entry name" value="DivIVA_domain"/>
</dbReference>
<dbReference type="EMBL" id="FNOK01000043">
    <property type="protein sequence ID" value="SDZ02455.1"/>
    <property type="molecule type" value="Genomic_DNA"/>
</dbReference>
<gene>
    <name evidence="3" type="ORF">SAMN05216215_10436</name>
</gene>
<feature type="transmembrane region" description="Helical" evidence="2">
    <location>
        <begin position="12"/>
        <end position="32"/>
    </location>
</feature>
<dbReference type="Proteomes" id="UP000199529">
    <property type="component" value="Unassembled WGS sequence"/>
</dbReference>
<evidence type="ECO:0000256" key="2">
    <source>
        <dbReference type="SAM" id="Phobius"/>
    </source>
</evidence>
<protein>
    <submittedName>
        <fullName evidence="3">DivIVA domain-containing protein</fullName>
    </submittedName>
</protein>
<evidence type="ECO:0000313" key="3">
    <source>
        <dbReference type="EMBL" id="SDZ02455.1"/>
    </source>
</evidence>
<keyword evidence="2" id="KW-0472">Membrane</keyword>
<dbReference type="Gene3D" id="6.10.250.660">
    <property type="match status" value="1"/>
</dbReference>
<reference evidence="4" key="1">
    <citation type="submission" date="2016-10" db="EMBL/GenBank/DDBJ databases">
        <authorList>
            <person name="Varghese N."/>
            <person name="Submissions S."/>
        </authorList>
    </citation>
    <scope>NUCLEOTIDE SEQUENCE [LARGE SCALE GENOMIC DNA]</scope>
    <source>
        <strain evidence="4">CGMCC 4.3530</strain>
    </source>
</reference>
<proteinExistence type="predicted"/>